<evidence type="ECO:0008006" key="4">
    <source>
        <dbReference type="Google" id="ProtNLM"/>
    </source>
</evidence>
<protein>
    <recommendedName>
        <fullName evidence="4">Chemotaxis protein CheA</fullName>
    </recommendedName>
</protein>
<organism evidence="2 3">
    <name type="scientific">Pseudoroseicyclus tamaricis</name>
    <dbReference type="NCBI Taxonomy" id="2705421"/>
    <lineage>
        <taxon>Bacteria</taxon>
        <taxon>Pseudomonadati</taxon>
        <taxon>Pseudomonadota</taxon>
        <taxon>Alphaproteobacteria</taxon>
        <taxon>Rhodobacterales</taxon>
        <taxon>Paracoccaceae</taxon>
        <taxon>Pseudoroseicyclus</taxon>
    </lineage>
</organism>
<comment type="caution">
    <text evidence="2">The sequence shown here is derived from an EMBL/GenBank/DDBJ whole genome shotgun (WGS) entry which is preliminary data.</text>
</comment>
<reference evidence="2 3" key="1">
    <citation type="submission" date="2020-02" db="EMBL/GenBank/DDBJ databases">
        <title>Pseudoroseicyclus tamarix, sp. nov., isolated from offshore sediment of a Tamarix chinensis forest.</title>
        <authorList>
            <person name="Gai Y."/>
        </authorList>
    </citation>
    <scope>NUCLEOTIDE SEQUENCE [LARGE SCALE GENOMIC DNA]</scope>
    <source>
        <strain evidence="2 3">CLL3-39</strain>
    </source>
</reference>
<feature type="compositionally biased region" description="Acidic residues" evidence="1">
    <location>
        <begin position="536"/>
        <end position="556"/>
    </location>
</feature>
<evidence type="ECO:0000256" key="1">
    <source>
        <dbReference type="SAM" id="MobiDB-lite"/>
    </source>
</evidence>
<keyword evidence="3" id="KW-1185">Reference proteome</keyword>
<feature type="region of interest" description="Disordered" evidence="1">
    <location>
        <begin position="258"/>
        <end position="408"/>
    </location>
</feature>
<feature type="compositionally biased region" description="Low complexity" evidence="1">
    <location>
        <begin position="436"/>
        <end position="447"/>
    </location>
</feature>
<feature type="compositionally biased region" description="Low complexity" evidence="1">
    <location>
        <begin position="304"/>
        <end position="319"/>
    </location>
</feature>
<feature type="compositionally biased region" description="Low complexity" evidence="1">
    <location>
        <begin position="517"/>
        <end position="535"/>
    </location>
</feature>
<evidence type="ECO:0000313" key="2">
    <source>
        <dbReference type="EMBL" id="NDV00131.1"/>
    </source>
</evidence>
<feature type="compositionally biased region" description="Acidic residues" evidence="1">
    <location>
        <begin position="275"/>
        <end position="303"/>
    </location>
</feature>
<feature type="compositionally biased region" description="Low complexity" evidence="1">
    <location>
        <begin position="479"/>
        <end position="492"/>
    </location>
</feature>
<feature type="region of interest" description="Disordered" evidence="1">
    <location>
        <begin position="697"/>
        <end position="800"/>
    </location>
</feature>
<feature type="region of interest" description="Disordered" evidence="1">
    <location>
        <begin position="154"/>
        <end position="244"/>
    </location>
</feature>
<dbReference type="Proteomes" id="UP000474757">
    <property type="component" value="Unassembled WGS sequence"/>
</dbReference>
<feature type="compositionally biased region" description="Acidic residues" evidence="1">
    <location>
        <begin position="588"/>
        <end position="597"/>
    </location>
</feature>
<sequence length="888" mass="92517">MVGSSKILTVSYGTFSCTLEGFDDSFGTMKAIAEYFRDLAADDRYFGAEPATPDADMLARIAEREIARRVEARTEEGGIVLRAAQLAAPAAVPQAEEEPEAETAEPEVKAESPVEEPAEEATPAMPPSPGQLRNAGGGNVADKLARIRAVVGSGAATAAGEAVGQPEEAELAEVEEETVPAEDARDWSAEDVSADEGMDDAPETPAPAEAEPALEETPEPEAPAVSQDETAPTEALSADSALVGASDPALADEVALLLDVSEGEDAPDAVVADEAPAEEVAPEQDVTADDLPEEALADEELADLEAQLAAGDAEQAGAEVPEVEETPSQELAMPYDTIAGEADYDHAPAPVEQGPFEATTEPSAPEAPETAPEPGAEAPADQVGPALPESEPVGAEETDSPYVGTLSDTDEAALLAELAALEAELGADADLDAAMAEAAGEAAESAPAPLPEPTAFRTAPEPEPEATDSSSPDIDELAAAEAELQDWAQDEAAPARAQSSQIATPTSADEAWEAELDAALAEEFGEAPEPAAEAAPEVEDESTEAPSDDVMAEDAPADAPVSENIPEDDLSDNEDDADAWPTPAQGWDGEESADDGESLFSGAEEAEPAPALHSEADDEAWGSENDEDDAPATAERDDPLGQDRPAWDDPRPFSNAPEADGAGLDRILSRTEDQLAEPGNSRRRAAIAQLKAAVAATEAARRLGEGDGREGKLAAFRDDLDQVVRPRRPVRADQPSERPRTAPLKLVASQRVDTAESRGTAEASPAAPVRPRRVMPGESVEPPRPAPQPQEAEAEESFPAYAAEAGAESLSDLLEAAAAYTAQIEGAEDFSRPQLMRLVGEAAPEGFSREEGLRSFGTLLRQGRIVKVRSGRFALSGTSRFHPERRAG</sequence>
<feature type="compositionally biased region" description="Acidic residues" evidence="1">
    <location>
        <begin position="192"/>
        <end position="202"/>
    </location>
</feature>
<feature type="compositionally biased region" description="Acidic residues" evidence="1">
    <location>
        <begin position="565"/>
        <end position="578"/>
    </location>
</feature>
<accession>A0A6B2JG55</accession>
<feature type="region of interest" description="Disordered" evidence="1">
    <location>
        <begin position="436"/>
        <end position="682"/>
    </location>
</feature>
<feature type="compositionally biased region" description="Polar residues" evidence="1">
    <location>
        <begin position="497"/>
        <end position="507"/>
    </location>
</feature>
<feature type="compositionally biased region" description="Acidic residues" evidence="1">
    <location>
        <begin position="167"/>
        <end position="180"/>
    </location>
</feature>
<name>A0A6B2JG55_9RHOB</name>
<dbReference type="EMBL" id="JAAGAB010000001">
    <property type="protein sequence ID" value="NDV00131.1"/>
    <property type="molecule type" value="Genomic_DNA"/>
</dbReference>
<feature type="compositionally biased region" description="Acidic residues" evidence="1">
    <location>
        <begin position="616"/>
        <end position="630"/>
    </location>
</feature>
<proteinExistence type="predicted"/>
<feature type="compositionally biased region" description="Basic and acidic residues" evidence="1">
    <location>
        <begin position="699"/>
        <end position="740"/>
    </location>
</feature>
<dbReference type="AlphaFoldDB" id="A0A6B2JG55"/>
<feature type="compositionally biased region" description="Acidic residues" evidence="1">
    <location>
        <begin position="95"/>
        <end position="105"/>
    </location>
</feature>
<feature type="compositionally biased region" description="Low complexity" evidence="1">
    <location>
        <begin position="357"/>
        <end position="380"/>
    </location>
</feature>
<feature type="compositionally biased region" description="Basic and acidic residues" evidence="1">
    <location>
        <begin position="634"/>
        <end position="651"/>
    </location>
</feature>
<gene>
    <name evidence="2" type="ORF">GZA08_04000</name>
</gene>
<feature type="compositionally biased region" description="Low complexity" evidence="1">
    <location>
        <begin position="154"/>
        <end position="166"/>
    </location>
</feature>
<evidence type="ECO:0000313" key="3">
    <source>
        <dbReference type="Proteomes" id="UP000474757"/>
    </source>
</evidence>
<dbReference type="RefSeq" id="WP_163890160.1">
    <property type="nucleotide sequence ID" value="NZ_JAAFYS010000001.1"/>
</dbReference>
<feature type="region of interest" description="Disordered" evidence="1">
    <location>
        <begin position="90"/>
        <end position="139"/>
    </location>
</feature>
<dbReference type="PROSITE" id="PS51257">
    <property type="entry name" value="PROKAR_LIPOPROTEIN"/>
    <property type="match status" value="1"/>
</dbReference>